<evidence type="ECO:0000313" key="6">
    <source>
        <dbReference type="EMBL" id="QOT80789.1"/>
    </source>
</evidence>
<dbReference type="Proteomes" id="UP000397656">
    <property type="component" value="Chromosome 2"/>
</dbReference>
<dbReference type="InterPro" id="IPR000847">
    <property type="entry name" value="LysR_HTH_N"/>
</dbReference>
<dbReference type="InterPro" id="IPR036390">
    <property type="entry name" value="WH_DNA-bd_sf"/>
</dbReference>
<protein>
    <submittedName>
        <fullName evidence="6">LysR family transcriptional regulator</fullName>
    </submittedName>
</protein>
<evidence type="ECO:0000256" key="1">
    <source>
        <dbReference type="ARBA" id="ARBA00009437"/>
    </source>
</evidence>
<reference evidence="6 7" key="1">
    <citation type="submission" date="2020-10" db="EMBL/GenBank/DDBJ databases">
        <title>Complete genome sequence of Cupriavidus basilensis CCUG 49340T.</title>
        <authorList>
            <person name="Salva-Serra F."/>
            <person name="Donoso R.A."/>
            <person name="Cho K.H."/>
            <person name="Yoo J.A."/>
            <person name="Lee K."/>
            <person name="Yoon S.-H."/>
            <person name="Perez-Pantoja D."/>
            <person name="Moore E.R.B."/>
        </authorList>
    </citation>
    <scope>NUCLEOTIDE SEQUENCE [LARGE SCALE GENOMIC DNA]</scope>
    <source>
        <strain evidence="7">CCUG 49340</strain>
    </source>
</reference>
<dbReference type="PROSITE" id="PS50931">
    <property type="entry name" value="HTH_LYSR"/>
    <property type="match status" value="1"/>
</dbReference>
<keyword evidence="4" id="KW-0804">Transcription</keyword>
<dbReference type="EMBL" id="CP062804">
    <property type="protein sequence ID" value="QOT80789.1"/>
    <property type="molecule type" value="Genomic_DNA"/>
</dbReference>
<dbReference type="Pfam" id="PF00126">
    <property type="entry name" value="HTH_1"/>
    <property type="match status" value="1"/>
</dbReference>
<dbReference type="GO" id="GO:0003677">
    <property type="term" value="F:DNA binding"/>
    <property type="evidence" value="ECO:0007669"/>
    <property type="project" value="UniProtKB-KW"/>
</dbReference>
<dbReference type="GO" id="GO:0005829">
    <property type="term" value="C:cytosol"/>
    <property type="evidence" value="ECO:0007669"/>
    <property type="project" value="TreeGrafter"/>
</dbReference>
<dbReference type="RefSeq" id="WP_150987125.1">
    <property type="nucleotide sequence ID" value="NZ_CP062804.1"/>
</dbReference>
<keyword evidence="3" id="KW-0238">DNA-binding</keyword>
<evidence type="ECO:0000313" key="7">
    <source>
        <dbReference type="Proteomes" id="UP000397656"/>
    </source>
</evidence>
<dbReference type="AlphaFoldDB" id="A0A643FSN8"/>
<dbReference type="SUPFAM" id="SSF46785">
    <property type="entry name" value="Winged helix' DNA-binding domain"/>
    <property type="match status" value="1"/>
</dbReference>
<name>A0A643FSN8_9BURK</name>
<feature type="domain" description="HTH lysR-type" evidence="5">
    <location>
        <begin position="15"/>
        <end position="72"/>
    </location>
</feature>
<dbReference type="PANTHER" id="PTHR30419:SF8">
    <property type="entry name" value="NITROGEN ASSIMILATION TRANSCRIPTIONAL ACTIVATOR-RELATED"/>
    <property type="match status" value="1"/>
</dbReference>
<dbReference type="GO" id="GO:0003700">
    <property type="term" value="F:DNA-binding transcription factor activity"/>
    <property type="evidence" value="ECO:0007669"/>
    <property type="project" value="InterPro"/>
</dbReference>
<gene>
    <name evidence="6" type="ORF">F7R26_025585</name>
</gene>
<evidence type="ECO:0000259" key="5">
    <source>
        <dbReference type="PROSITE" id="PS50931"/>
    </source>
</evidence>
<dbReference type="GeneID" id="98404317"/>
<accession>A0A643FSN8</accession>
<sequence>MPSAVLPVHPLVARLKFRHFRVILALDELQSAAEVATKLHISPAAVSKTLAEVEAIVGMPLFERGRRGMRATQIGREMIEGATLVTAQLSRLAESLQAVREGTQGQLSIAYRTTSVQPILAQLICAFHECNPRVDVSVIDGGIMELINQVEEGELDLLFAYEDPRLDRKDLCHSPVIAAQQLVIVASTTHPLLRQGHISAQDLVDQQWCIPAHGARMLHHLHTALRALDLPPPQRGIRTSDVAMTVNLLQAAHFLAVYPERIAAQLAAANVARVVPFKLASQVEPVVMVWNGALAPRAPARVFRDFILRRAETMPADSSAWLANVGMMKPA</sequence>
<evidence type="ECO:0000256" key="2">
    <source>
        <dbReference type="ARBA" id="ARBA00023015"/>
    </source>
</evidence>
<evidence type="ECO:0000256" key="4">
    <source>
        <dbReference type="ARBA" id="ARBA00023163"/>
    </source>
</evidence>
<dbReference type="InterPro" id="IPR036388">
    <property type="entry name" value="WH-like_DNA-bd_sf"/>
</dbReference>
<organism evidence="6 7">
    <name type="scientific">Cupriavidus basilensis</name>
    <dbReference type="NCBI Taxonomy" id="68895"/>
    <lineage>
        <taxon>Bacteria</taxon>
        <taxon>Pseudomonadati</taxon>
        <taxon>Pseudomonadota</taxon>
        <taxon>Betaproteobacteria</taxon>
        <taxon>Burkholderiales</taxon>
        <taxon>Burkholderiaceae</taxon>
        <taxon>Cupriavidus</taxon>
    </lineage>
</organism>
<dbReference type="InterPro" id="IPR005119">
    <property type="entry name" value="LysR_subst-bd"/>
</dbReference>
<dbReference type="SUPFAM" id="SSF53850">
    <property type="entry name" value="Periplasmic binding protein-like II"/>
    <property type="match status" value="1"/>
</dbReference>
<proteinExistence type="inferred from homology"/>
<evidence type="ECO:0000256" key="3">
    <source>
        <dbReference type="ARBA" id="ARBA00023125"/>
    </source>
</evidence>
<dbReference type="Pfam" id="PF03466">
    <property type="entry name" value="LysR_substrate"/>
    <property type="match status" value="1"/>
</dbReference>
<dbReference type="Gene3D" id="3.40.190.290">
    <property type="match status" value="1"/>
</dbReference>
<comment type="similarity">
    <text evidence="1">Belongs to the LysR transcriptional regulatory family.</text>
</comment>
<dbReference type="Gene3D" id="1.10.10.10">
    <property type="entry name" value="Winged helix-like DNA-binding domain superfamily/Winged helix DNA-binding domain"/>
    <property type="match status" value="1"/>
</dbReference>
<dbReference type="InterPro" id="IPR050950">
    <property type="entry name" value="HTH-type_LysR_regulators"/>
</dbReference>
<dbReference type="PANTHER" id="PTHR30419">
    <property type="entry name" value="HTH-TYPE TRANSCRIPTIONAL REGULATOR YBHD"/>
    <property type="match status" value="1"/>
</dbReference>
<keyword evidence="2" id="KW-0805">Transcription regulation</keyword>